<organism evidence="1 2">
    <name type="scientific">Bodo saltans</name>
    <name type="common">Flagellated protozoan</name>
    <dbReference type="NCBI Taxonomy" id="75058"/>
    <lineage>
        <taxon>Eukaryota</taxon>
        <taxon>Discoba</taxon>
        <taxon>Euglenozoa</taxon>
        <taxon>Kinetoplastea</taxon>
        <taxon>Metakinetoplastina</taxon>
        <taxon>Eubodonida</taxon>
        <taxon>Bodonidae</taxon>
        <taxon>Bodo</taxon>
    </lineage>
</organism>
<dbReference type="EMBL" id="CYKH01001954">
    <property type="protein sequence ID" value="CUI15256.1"/>
    <property type="molecule type" value="Genomic_DNA"/>
</dbReference>
<dbReference type="VEuPathDB" id="TriTrypDB:BSAL_33465"/>
<dbReference type="Proteomes" id="UP000051952">
    <property type="component" value="Unassembled WGS sequence"/>
</dbReference>
<reference evidence="2" key="1">
    <citation type="submission" date="2015-09" db="EMBL/GenBank/DDBJ databases">
        <authorList>
            <consortium name="Pathogen Informatics"/>
        </authorList>
    </citation>
    <scope>NUCLEOTIDE SEQUENCE [LARGE SCALE GENOMIC DNA]</scope>
    <source>
        <strain evidence="2">Lake Konstanz</strain>
    </source>
</reference>
<sequence>MIREDNMSTAVITVVHDAENTPSTETLEQLSRISATSARPFRVELLSVDAKGASSLRDVLRPAATVGRRGGDERHYFTTSLVSKDSTVETARLLEHWNAVFLGVGVQGQHSRDGAVA</sequence>
<evidence type="ECO:0000313" key="1">
    <source>
        <dbReference type="EMBL" id="CUI15256.1"/>
    </source>
</evidence>
<proteinExistence type="predicted"/>
<dbReference type="AlphaFoldDB" id="A0A0S4KHU9"/>
<gene>
    <name evidence="1" type="ORF">BSAL_33465</name>
</gene>
<keyword evidence="2" id="KW-1185">Reference proteome</keyword>
<evidence type="ECO:0000313" key="2">
    <source>
        <dbReference type="Proteomes" id="UP000051952"/>
    </source>
</evidence>
<name>A0A0S4KHU9_BODSA</name>
<accession>A0A0S4KHU9</accession>
<protein>
    <submittedName>
        <fullName evidence="1">Uncharacterized protein</fullName>
    </submittedName>
</protein>